<keyword evidence="2 8" id="KW-0812">Transmembrane</keyword>
<dbReference type="GeneID" id="110091385"/>
<evidence type="ECO:0000313" key="12">
    <source>
        <dbReference type="RefSeq" id="XP_072859802.1"/>
    </source>
</evidence>
<feature type="domain" description="G-protein coupled receptors family 1 profile" evidence="10">
    <location>
        <begin position="41"/>
        <end position="287"/>
    </location>
</feature>
<keyword evidence="5 9" id="KW-0472">Membrane</keyword>
<dbReference type="InterPro" id="IPR050427">
    <property type="entry name" value="Olfactory_Receptors"/>
</dbReference>
<feature type="transmembrane region" description="Helical" evidence="9">
    <location>
        <begin position="140"/>
        <end position="164"/>
    </location>
</feature>
<feature type="transmembrane region" description="Helical" evidence="9">
    <location>
        <begin position="26"/>
        <end position="47"/>
    </location>
</feature>
<feature type="transmembrane region" description="Helical" evidence="9">
    <location>
        <begin position="237"/>
        <end position="258"/>
    </location>
</feature>
<evidence type="ECO:0000256" key="4">
    <source>
        <dbReference type="ARBA" id="ARBA00023040"/>
    </source>
</evidence>
<evidence type="ECO:0000256" key="3">
    <source>
        <dbReference type="ARBA" id="ARBA00022989"/>
    </source>
</evidence>
<keyword evidence="4 8" id="KW-0297">G-protein coupled receptor</keyword>
<evidence type="ECO:0000256" key="2">
    <source>
        <dbReference type="ARBA" id="ARBA00022692"/>
    </source>
</evidence>
<dbReference type="Pfam" id="PF13853">
    <property type="entry name" value="7tm_4"/>
    <property type="match status" value="1"/>
</dbReference>
<dbReference type="InterPro" id="IPR000725">
    <property type="entry name" value="Olfact_rcpt"/>
</dbReference>
<evidence type="ECO:0000256" key="1">
    <source>
        <dbReference type="ARBA" id="ARBA00004141"/>
    </source>
</evidence>
<keyword evidence="11" id="KW-1185">Reference proteome</keyword>
<dbReference type="PROSITE" id="PS00237">
    <property type="entry name" value="G_PROTEIN_RECEP_F1_1"/>
    <property type="match status" value="1"/>
</dbReference>
<feature type="transmembrane region" description="Helical" evidence="9">
    <location>
        <begin position="270"/>
        <end position="289"/>
    </location>
</feature>
<gene>
    <name evidence="12" type="primary">LOC110091385</name>
</gene>
<dbReference type="RefSeq" id="XP_072859802.1">
    <property type="nucleotide sequence ID" value="XM_073003701.1"/>
</dbReference>
<dbReference type="Gene3D" id="1.20.1070.10">
    <property type="entry name" value="Rhodopsin 7-helix transmembrane proteins"/>
    <property type="match status" value="1"/>
</dbReference>
<comment type="similarity">
    <text evidence="8">Belongs to the G-protein coupled receptor 1 family.</text>
</comment>
<dbReference type="PRINTS" id="PR00237">
    <property type="entry name" value="GPCRRHODOPSN"/>
</dbReference>
<feature type="transmembrane region" description="Helical" evidence="9">
    <location>
        <begin position="205"/>
        <end position="225"/>
    </location>
</feature>
<comment type="subcellular location">
    <subcellularLocation>
        <location evidence="9">Cell membrane</location>
        <topology evidence="9">Multi-pass membrane protein</topology>
    </subcellularLocation>
    <subcellularLocation>
        <location evidence="1">Membrane</location>
        <topology evidence="1">Multi-pass membrane protein</topology>
    </subcellularLocation>
</comment>
<dbReference type="Proteomes" id="UP001652642">
    <property type="component" value="Chromosome 6"/>
</dbReference>
<protein>
    <recommendedName>
        <fullName evidence="9">Olfactory receptor</fullName>
    </recommendedName>
</protein>
<dbReference type="PROSITE" id="PS50262">
    <property type="entry name" value="G_PROTEIN_RECEP_F1_2"/>
    <property type="match status" value="1"/>
</dbReference>
<dbReference type="PRINTS" id="PR00245">
    <property type="entry name" value="OLFACTORYR"/>
</dbReference>
<evidence type="ECO:0000256" key="5">
    <source>
        <dbReference type="ARBA" id="ARBA00023136"/>
    </source>
</evidence>
<keyword evidence="9" id="KW-1003">Cell membrane</keyword>
<evidence type="ECO:0000256" key="6">
    <source>
        <dbReference type="ARBA" id="ARBA00023170"/>
    </source>
</evidence>
<name>A0ABM5GQ69_9SAUR</name>
<evidence type="ECO:0000256" key="9">
    <source>
        <dbReference type="RuleBase" id="RU363047"/>
    </source>
</evidence>
<keyword evidence="3 9" id="KW-1133">Transmembrane helix</keyword>
<proteinExistence type="inferred from homology"/>
<keyword evidence="9" id="KW-0552">Olfaction</keyword>
<dbReference type="InterPro" id="IPR000276">
    <property type="entry name" value="GPCR_Rhodpsn"/>
</dbReference>
<evidence type="ECO:0000313" key="11">
    <source>
        <dbReference type="Proteomes" id="UP001652642"/>
    </source>
</evidence>
<accession>A0ABM5GQ69</accession>
<dbReference type="SUPFAM" id="SSF81321">
    <property type="entry name" value="Family A G protein-coupled receptor-like"/>
    <property type="match status" value="1"/>
</dbReference>
<feature type="transmembrane region" description="Helical" evidence="9">
    <location>
        <begin position="59"/>
        <end position="78"/>
    </location>
</feature>
<dbReference type="PANTHER" id="PTHR48002">
    <property type="entry name" value="OLFACTORY RECEPTOR"/>
    <property type="match status" value="1"/>
</dbReference>
<evidence type="ECO:0000256" key="8">
    <source>
        <dbReference type="RuleBase" id="RU000688"/>
    </source>
</evidence>
<organism evidence="11 12">
    <name type="scientific">Pogona vitticeps</name>
    <name type="common">central bearded dragon</name>
    <dbReference type="NCBI Taxonomy" id="103695"/>
    <lineage>
        <taxon>Eukaryota</taxon>
        <taxon>Metazoa</taxon>
        <taxon>Chordata</taxon>
        <taxon>Craniata</taxon>
        <taxon>Vertebrata</taxon>
        <taxon>Euteleostomi</taxon>
        <taxon>Lepidosauria</taxon>
        <taxon>Squamata</taxon>
        <taxon>Bifurcata</taxon>
        <taxon>Unidentata</taxon>
        <taxon>Episquamata</taxon>
        <taxon>Toxicofera</taxon>
        <taxon>Iguania</taxon>
        <taxon>Acrodonta</taxon>
        <taxon>Agamidae</taxon>
        <taxon>Amphibolurinae</taxon>
        <taxon>Pogona</taxon>
    </lineage>
</organism>
<keyword evidence="9" id="KW-0716">Sensory transduction</keyword>
<feature type="transmembrane region" description="Helical" evidence="9">
    <location>
        <begin position="98"/>
        <end position="120"/>
    </location>
</feature>
<keyword evidence="6 8" id="KW-0675">Receptor</keyword>
<evidence type="ECO:0000256" key="7">
    <source>
        <dbReference type="ARBA" id="ARBA00023224"/>
    </source>
</evidence>
<evidence type="ECO:0000259" key="10">
    <source>
        <dbReference type="PROSITE" id="PS50262"/>
    </source>
</evidence>
<dbReference type="InterPro" id="IPR017452">
    <property type="entry name" value="GPCR_Rhodpsn_7TM"/>
</dbReference>
<reference evidence="12" key="1">
    <citation type="submission" date="2025-08" db="UniProtKB">
        <authorList>
            <consortium name="RefSeq"/>
        </authorList>
    </citation>
    <scope>IDENTIFICATION</scope>
</reference>
<sequence length="325" mass="36566">MIQGNDSMVKEFVLLGLSQTQETQHFLFFVFLLVYSLILPANILIIVTIRNDPRLGSPMYFFLANLAFLDICYCSVTPPKMLANIFSSHNTISYKGCMSQIFFLHFLGGSEVFLLINMAIDRYVAICHPLRYASVVSRPVCGAMVVGSWCTGFVHSIIQVALIVPLPFCGPNKLDNFFCDITQIIKLACINTHALELFMFVNSGISTIIIFLLLLISYMILLAKVRTGSAEDKSKATSTCITHIIIVIIMFGPAIYIYCHPFRDLPFNKVMAVFHTIVFPLMNPMIYTLRNKEIKHAMKRLGECMRVCGGLRTPVVKGHRKVKST</sequence>
<keyword evidence="7 8" id="KW-0807">Transducer</keyword>